<reference evidence="1 2" key="1">
    <citation type="submission" date="2019-03" db="EMBL/GenBank/DDBJ databases">
        <title>Draft Genome Sequence of Massilia arenosa sp. nov., a Novel Massilia Species Isolated from a Sandy-loam Maize Soil.</title>
        <authorList>
            <person name="Raths R."/>
            <person name="Peta V."/>
            <person name="Bucking H."/>
        </authorList>
    </citation>
    <scope>NUCLEOTIDE SEQUENCE [LARGE SCALE GENOMIC DNA]</scope>
    <source>
        <strain evidence="1 2">MC02</strain>
    </source>
</reference>
<sequence length="62" mass="6477">MRTRDSLISIVALVLALGASTGVAWSDEYTQVLHAESVGFDELAHGMFGGLKAAPCDEVAAK</sequence>
<evidence type="ECO:0000313" key="2">
    <source>
        <dbReference type="Proteomes" id="UP000298438"/>
    </source>
</evidence>
<gene>
    <name evidence="1" type="ORF">E4L96_02295</name>
</gene>
<protein>
    <submittedName>
        <fullName evidence="1">Uncharacterized protein</fullName>
    </submittedName>
</protein>
<dbReference type="RefSeq" id="WP_135205619.1">
    <property type="nucleotide sequence ID" value="NZ_SPVF01000035.1"/>
</dbReference>
<proteinExistence type="predicted"/>
<keyword evidence="2" id="KW-1185">Reference proteome</keyword>
<dbReference type="OrthoDB" id="8760043at2"/>
<name>A0A4Y9SP81_9BURK</name>
<evidence type="ECO:0000313" key="1">
    <source>
        <dbReference type="EMBL" id="TFW28552.1"/>
    </source>
</evidence>
<dbReference type="EMBL" id="SPVF01000035">
    <property type="protein sequence ID" value="TFW28552.1"/>
    <property type="molecule type" value="Genomic_DNA"/>
</dbReference>
<dbReference type="Proteomes" id="UP000298438">
    <property type="component" value="Unassembled WGS sequence"/>
</dbReference>
<comment type="caution">
    <text evidence="1">The sequence shown here is derived from an EMBL/GenBank/DDBJ whole genome shotgun (WGS) entry which is preliminary data.</text>
</comment>
<accession>A0A4Y9SP81</accession>
<dbReference type="AlphaFoldDB" id="A0A4Y9SP81"/>
<organism evidence="1 2">
    <name type="scientific">Zemynaea arenosa</name>
    <dbReference type="NCBI Taxonomy" id="2561931"/>
    <lineage>
        <taxon>Bacteria</taxon>
        <taxon>Pseudomonadati</taxon>
        <taxon>Pseudomonadota</taxon>
        <taxon>Betaproteobacteria</taxon>
        <taxon>Burkholderiales</taxon>
        <taxon>Oxalobacteraceae</taxon>
        <taxon>Telluria group</taxon>
        <taxon>Zemynaea</taxon>
    </lineage>
</organism>